<dbReference type="EMBL" id="JAQQXP010000001">
    <property type="protein sequence ID" value="MDC8831401.1"/>
    <property type="molecule type" value="Genomic_DNA"/>
</dbReference>
<protein>
    <submittedName>
        <fullName evidence="2">DUF4145 domain-containing protein</fullName>
    </submittedName>
</protein>
<evidence type="ECO:0000259" key="1">
    <source>
        <dbReference type="Pfam" id="PF13643"/>
    </source>
</evidence>
<proteinExistence type="predicted"/>
<reference evidence="2 3" key="1">
    <citation type="submission" date="2022-10" db="EMBL/GenBank/DDBJ databases">
        <title>Alteromonas sp. chi3 Genome sequencing.</title>
        <authorList>
            <person name="Park S."/>
        </authorList>
    </citation>
    <scope>NUCLEOTIDE SEQUENCE [LARGE SCALE GENOMIC DNA]</scope>
    <source>
        <strain evidence="3">chi3</strain>
    </source>
</reference>
<evidence type="ECO:0000313" key="2">
    <source>
        <dbReference type="EMBL" id="MDC8831401.1"/>
    </source>
</evidence>
<feature type="domain" description="DUF4145" evidence="1">
    <location>
        <begin position="83"/>
        <end position="170"/>
    </location>
</feature>
<keyword evidence="3" id="KW-1185">Reference proteome</keyword>
<name>A0ABT5L4H3_9ALTE</name>
<sequence>MSNGWNHTAKIESLSFECGFCNNKVASDIGFFNNNNIDGLRARIRICPHCSKPTFFLGSKKLPDISPGNDVKSVPEEVHALYQEARNCISISAYTASVLISRKLLMNIAVSQGAKENLRFIEYVDFLAENGFVPPNGRGWVDHIRKKGNEATHEISLMDRDDATELVTFSEMLLKFIFEFPASVPALPSA</sequence>
<dbReference type="RefSeq" id="WP_273640672.1">
    <property type="nucleotide sequence ID" value="NZ_JAQQXP010000001.1"/>
</dbReference>
<accession>A0ABT5L4H3</accession>
<evidence type="ECO:0000313" key="3">
    <source>
        <dbReference type="Proteomes" id="UP001218788"/>
    </source>
</evidence>
<organism evidence="2 3">
    <name type="scientific">Alteromonas gilva</name>
    <dbReference type="NCBI Taxonomy" id="2987522"/>
    <lineage>
        <taxon>Bacteria</taxon>
        <taxon>Pseudomonadati</taxon>
        <taxon>Pseudomonadota</taxon>
        <taxon>Gammaproteobacteria</taxon>
        <taxon>Alteromonadales</taxon>
        <taxon>Alteromonadaceae</taxon>
        <taxon>Alteromonas/Salinimonas group</taxon>
        <taxon>Alteromonas</taxon>
    </lineage>
</organism>
<dbReference type="Pfam" id="PF13643">
    <property type="entry name" value="DUF4145"/>
    <property type="match status" value="1"/>
</dbReference>
<gene>
    <name evidence="2" type="ORF">OIK42_11585</name>
</gene>
<dbReference type="InterPro" id="IPR025285">
    <property type="entry name" value="DUF4145"/>
</dbReference>
<comment type="caution">
    <text evidence="2">The sequence shown here is derived from an EMBL/GenBank/DDBJ whole genome shotgun (WGS) entry which is preliminary data.</text>
</comment>
<dbReference type="Proteomes" id="UP001218788">
    <property type="component" value="Unassembled WGS sequence"/>
</dbReference>